<evidence type="ECO:0000313" key="4">
    <source>
        <dbReference type="EMBL" id="GAA2007229.1"/>
    </source>
</evidence>
<sequence>MTMETTSRGTAVLATLAAAVVGLSACGAPDSEDGAAGGGGGQASESGGAGATPPKAGETPPALDFTTRTVDGNDFAGAELQGKPVVLWFWAPWCTVCRGEAEGVMKAAERHTDDVKFIGVAGRGEVDDMKKFVDDTETDGMTHIVDDDGSIWSGFEVTGQPAFSFLRADGTFHTVSGTLSDADLDGYIADDLTG</sequence>
<feature type="domain" description="Thioredoxin" evidence="3">
    <location>
        <begin position="56"/>
        <end position="189"/>
    </location>
</feature>
<gene>
    <name evidence="4" type="ORF">GCM10009799_38490</name>
</gene>
<dbReference type="InterPro" id="IPR036249">
    <property type="entry name" value="Thioredoxin-like_sf"/>
</dbReference>
<dbReference type="SUPFAM" id="SSF52833">
    <property type="entry name" value="Thioredoxin-like"/>
    <property type="match status" value="1"/>
</dbReference>
<dbReference type="Gene3D" id="3.40.30.10">
    <property type="entry name" value="Glutaredoxin"/>
    <property type="match status" value="1"/>
</dbReference>
<feature type="chain" id="PRO_5046455579" evidence="2">
    <location>
        <begin position="28"/>
        <end position="194"/>
    </location>
</feature>
<dbReference type="InterPro" id="IPR000866">
    <property type="entry name" value="AhpC/TSA"/>
</dbReference>
<keyword evidence="2" id="KW-0732">Signal</keyword>
<dbReference type="Proteomes" id="UP001501585">
    <property type="component" value="Unassembled WGS sequence"/>
</dbReference>
<dbReference type="EMBL" id="BAAAPC010000017">
    <property type="protein sequence ID" value="GAA2007229.1"/>
    <property type="molecule type" value="Genomic_DNA"/>
</dbReference>
<proteinExistence type="predicted"/>
<evidence type="ECO:0000313" key="5">
    <source>
        <dbReference type="Proteomes" id="UP001501585"/>
    </source>
</evidence>
<comment type="caution">
    <text evidence="4">The sequence shown here is derived from an EMBL/GenBank/DDBJ whole genome shotgun (WGS) entry which is preliminary data.</text>
</comment>
<evidence type="ECO:0000259" key="3">
    <source>
        <dbReference type="PROSITE" id="PS51352"/>
    </source>
</evidence>
<organism evidence="4 5">
    <name type="scientific">Nocardiopsis rhodophaea</name>
    <dbReference type="NCBI Taxonomy" id="280238"/>
    <lineage>
        <taxon>Bacteria</taxon>
        <taxon>Bacillati</taxon>
        <taxon>Actinomycetota</taxon>
        <taxon>Actinomycetes</taxon>
        <taxon>Streptosporangiales</taxon>
        <taxon>Nocardiopsidaceae</taxon>
        <taxon>Nocardiopsis</taxon>
    </lineage>
</organism>
<dbReference type="PANTHER" id="PTHR42852:SF17">
    <property type="entry name" value="THIOREDOXIN-LIKE PROTEIN HI_1115"/>
    <property type="match status" value="1"/>
</dbReference>
<dbReference type="InterPro" id="IPR050553">
    <property type="entry name" value="Thioredoxin_ResA/DsbE_sf"/>
</dbReference>
<evidence type="ECO:0000256" key="1">
    <source>
        <dbReference type="SAM" id="MobiDB-lite"/>
    </source>
</evidence>
<dbReference type="InterPro" id="IPR013766">
    <property type="entry name" value="Thioredoxin_domain"/>
</dbReference>
<accession>A0ABP5EX41</accession>
<feature type="region of interest" description="Disordered" evidence="1">
    <location>
        <begin position="32"/>
        <end position="63"/>
    </location>
</feature>
<protein>
    <submittedName>
        <fullName evidence="4">Protein disulfide oxidoreductase</fullName>
    </submittedName>
</protein>
<dbReference type="Pfam" id="PF00578">
    <property type="entry name" value="AhpC-TSA"/>
    <property type="match status" value="1"/>
</dbReference>
<reference evidence="5" key="1">
    <citation type="journal article" date="2019" name="Int. J. Syst. Evol. Microbiol.">
        <title>The Global Catalogue of Microorganisms (GCM) 10K type strain sequencing project: providing services to taxonomists for standard genome sequencing and annotation.</title>
        <authorList>
            <consortium name="The Broad Institute Genomics Platform"/>
            <consortium name="The Broad Institute Genome Sequencing Center for Infectious Disease"/>
            <person name="Wu L."/>
            <person name="Ma J."/>
        </authorList>
    </citation>
    <scope>NUCLEOTIDE SEQUENCE [LARGE SCALE GENOMIC DNA]</scope>
    <source>
        <strain evidence="5">JCM 15313</strain>
    </source>
</reference>
<evidence type="ECO:0000256" key="2">
    <source>
        <dbReference type="SAM" id="SignalP"/>
    </source>
</evidence>
<feature type="compositionally biased region" description="Gly residues" evidence="1">
    <location>
        <begin position="35"/>
        <end position="50"/>
    </location>
</feature>
<name>A0ABP5EX41_9ACTN</name>
<dbReference type="PROSITE" id="PS51352">
    <property type="entry name" value="THIOREDOXIN_2"/>
    <property type="match status" value="1"/>
</dbReference>
<dbReference type="PANTHER" id="PTHR42852">
    <property type="entry name" value="THIOL:DISULFIDE INTERCHANGE PROTEIN DSBE"/>
    <property type="match status" value="1"/>
</dbReference>
<feature type="signal peptide" evidence="2">
    <location>
        <begin position="1"/>
        <end position="27"/>
    </location>
</feature>
<keyword evidence="5" id="KW-1185">Reference proteome</keyword>